<accession>A0ABR1YR20</accession>
<dbReference type="EMBL" id="JBBWRZ010000005">
    <property type="protein sequence ID" value="KAK8235895.1"/>
    <property type="molecule type" value="Genomic_DNA"/>
</dbReference>
<protein>
    <recommendedName>
        <fullName evidence="4">Secreted protein</fullName>
    </recommendedName>
</protein>
<comment type="caution">
    <text evidence="2">The sequence shown here is derived from an EMBL/GenBank/DDBJ whole genome shotgun (WGS) entry which is preliminary data.</text>
</comment>
<gene>
    <name evidence="2" type="ORF">HDK90DRAFT_259046</name>
</gene>
<evidence type="ECO:0008006" key="4">
    <source>
        <dbReference type="Google" id="ProtNLM"/>
    </source>
</evidence>
<name>A0ABR1YR20_9PEZI</name>
<evidence type="ECO:0000256" key="1">
    <source>
        <dbReference type="SAM" id="Phobius"/>
    </source>
</evidence>
<dbReference type="PROSITE" id="PS51257">
    <property type="entry name" value="PROKAR_LIPOPROTEIN"/>
    <property type="match status" value="1"/>
</dbReference>
<dbReference type="Proteomes" id="UP001492380">
    <property type="component" value="Unassembled WGS sequence"/>
</dbReference>
<keyword evidence="1" id="KW-1133">Transmembrane helix</keyword>
<feature type="transmembrane region" description="Helical" evidence="1">
    <location>
        <begin position="6"/>
        <end position="28"/>
    </location>
</feature>
<proteinExistence type="predicted"/>
<keyword evidence="1" id="KW-0472">Membrane</keyword>
<reference evidence="2 3" key="1">
    <citation type="submission" date="2024-04" db="EMBL/GenBank/DDBJ databases">
        <title>Phyllosticta paracitricarpa is synonymous to the EU quarantine fungus P. citricarpa based on phylogenomic analyses.</title>
        <authorList>
            <consortium name="Lawrence Berkeley National Laboratory"/>
            <person name="Van Ingen-Buijs V.A."/>
            <person name="Van Westerhoven A.C."/>
            <person name="Haridas S."/>
            <person name="Skiadas P."/>
            <person name="Martin F."/>
            <person name="Groenewald J.Z."/>
            <person name="Crous P.W."/>
            <person name="Seidl M.F."/>
        </authorList>
    </citation>
    <scope>NUCLEOTIDE SEQUENCE [LARGE SCALE GENOMIC DNA]</scope>
    <source>
        <strain evidence="2 3">CBS 123374</strain>
    </source>
</reference>
<keyword evidence="3" id="KW-1185">Reference proteome</keyword>
<sequence>MVGSRVIYALGVVYGCASGAGGGVSIALQAPESAAMLSKYAVNFLPLICGAGRLCRRCSRSGAWPGRPCHLCACSWAVPLRLLRRRQHLGIHRSWDCAPGLQCREIASSSPRPSPLVRIADLFTRPRSYVGSTSKTGTPECGRGGRRWGSKVADRLATRSCVEGGGSSWSRMAEEH</sequence>
<keyword evidence="1" id="KW-0812">Transmembrane</keyword>
<organism evidence="2 3">
    <name type="scientific">Phyllosticta capitalensis</name>
    <dbReference type="NCBI Taxonomy" id="121624"/>
    <lineage>
        <taxon>Eukaryota</taxon>
        <taxon>Fungi</taxon>
        <taxon>Dikarya</taxon>
        <taxon>Ascomycota</taxon>
        <taxon>Pezizomycotina</taxon>
        <taxon>Dothideomycetes</taxon>
        <taxon>Dothideomycetes incertae sedis</taxon>
        <taxon>Botryosphaeriales</taxon>
        <taxon>Phyllostictaceae</taxon>
        <taxon>Phyllosticta</taxon>
    </lineage>
</organism>
<evidence type="ECO:0000313" key="2">
    <source>
        <dbReference type="EMBL" id="KAK8235895.1"/>
    </source>
</evidence>
<evidence type="ECO:0000313" key="3">
    <source>
        <dbReference type="Proteomes" id="UP001492380"/>
    </source>
</evidence>